<reference evidence="1" key="1">
    <citation type="submission" date="2020-08" db="EMBL/GenBank/DDBJ databases">
        <title>Multicomponent nature underlies the extraordinary mechanical properties of spider dragline silk.</title>
        <authorList>
            <person name="Kono N."/>
            <person name="Nakamura H."/>
            <person name="Mori M."/>
            <person name="Yoshida Y."/>
            <person name="Ohtoshi R."/>
            <person name="Malay A.D."/>
            <person name="Moran D.A.P."/>
            <person name="Tomita M."/>
            <person name="Numata K."/>
            <person name="Arakawa K."/>
        </authorList>
    </citation>
    <scope>NUCLEOTIDE SEQUENCE</scope>
</reference>
<dbReference type="AlphaFoldDB" id="A0A8X6JH79"/>
<sequence>MGKRQLSVHGCELRVQHSSSLDSSKDITTSQDWFFVFRDNGDCCANERRIGTNKKNLKQTKNRKISKMRPF</sequence>
<dbReference type="EMBL" id="BMAW01041681">
    <property type="protein sequence ID" value="GFS30254.1"/>
    <property type="molecule type" value="Genomic_DNA"/>
</dbReference>
<dbReference type="Proteomes" id="UP000887013">
    <property type="component" value="Unassembled WGS sequence"/>
</dbReference>
<name>A0A8X6JH79_NEPPI</name>
<proteinExistence type="predicted"/>
<organism evidence="1 2">
    <name type="scientific">Nephila pilipes</name>
    <name type="common">Giant wood spider</name>
    <name type="synonym">Nephila maculata</name>
    <dbReference type="NCBI Taxonomy" id="299642"/>
    <lineage>
        <taxon>Eukaryota</taxon>
        <taxon>Metazoa</taxon>
        <taxon>Ecdysozoa</taxon>
        <taxon>Arthropoda</taxon>
        <taxon>Chelicerata</taxon>
        <taxon>Arachnida</taxon>
        <taxon>Araneae</taxon>
        <taxon>Araneomorphae</taxon>
        <taxon>Entelegynae</taxon>
        <taxon>Araneoidea</taxon>
        <taxon>Nephilidae</taxon>
        <taxon>Nephila</taxon>
    </lineage>
</organism>
<evidence type="ECO:0000313" key="2">
    <source>
        <dbReference type="Proteomes" id="UP000887013"/>
    </source>
</evidence>
<evidence type="ECO:0000313" key="1">
    <source>
        <dbReference type="EMBL" id="GFS30254.1"/>
    </source>
</evidence>
<gene>
    <name evidence="1" type="ORF">NPIL_195431</name>
</gene>
<protein>
    <submittedName>
        <fullName evidence="1">Uncharacterized protein</fullName>
    </submittedName>
</protein>
<keyword evidence="2" id="KW-1185">Reference proteome</keyword>
<accession>A0A8X6JH79</accession>
<comment type="caution">
    <text evidence="1">The sequence shown here is derived from an EMBL/GenBank/DDBJ whole genome shotgun (WGS) entry which is preliminary data.</text>
</comment>